<dbReference type="PROSITE" id="PS01149">
    <property type="entry name" value="PSI_RSU"/>
    <property type="match status" value="1"/>
</dbReference>
<dbReference type="InterPro" id="IPR006145">
    <property type="entry name" value="PsdUridine_synth_RsuA/RluA"/>
</dbReference>
<dbReference type="EMBL" id="PFAP01000019">
    <property type="protein sequence ID" value="PIR94094.1"/>
    <property type="molecule type" value="Genomic_DNA"/>
</dbReference>
<dbReference type="PANTHER" id="PTHR47683:SF2">
    <property type="entry name" value="RNA-BINDING S4 DOMAIN-CONTAINING PROTEIN"/>
    <property type="match status" value="1"/>
</dbReference>
<dbReference type="NCBIfam" id="TIGR00093">
    <property type="entry name" value="pseudouridine synthase"/>
    <property type="match status" value="1"/>
</dbReference>
<dbReference type="InterPro" id="IPR000748">
    <property type="entry name" value="PsdUridine_synth_RsuA/RluB/E/F"/>
</dbReference>
<dbReference type="EC" id="5.4.99.-" evidence="4"/>
<dbReference type="GO" id="GO:0003723">
    <property type="term" value="F:RNA binding"/>
    <property type="evidence" value="ECO:0007669"/>
    <property type="project" value="UniProtKB-KW"/>
</dbReference>
<dbReference type="InterPro" id="IPR020103">
    <property type="entry name" value="PsdUridine_synth_cat_dom_sf"/>
</dbReference>
<dbReference type="PANTHER" id="PTHR47683">
    <property type="entry name" value="PSEUDOURIDINE SYNTHASE FAMILY PROTEIN-RELATED"/>
    <property type="match status" value="1"/>
</dbReference>
<dbReference type="InterPro" id="IPR002942">
    <property type="entry name" value="S4_RNA-bd"/>
</dbReference>
<dbReference type="Pfam" id="PF00849">
    <property type="entry name" value="PseudoU_synth_2"/>
    <property type="match status" value="1"/>
</dbReference>
<keyword evidence="3" id="KW-0694">RNA-binding</keyword>
<dbReference type="CDD" id="cd02870">
    <property type="entry name" value="PseudoU_synth_RsuA_like"/>
    <property type="match status" value="1"/>
</dbReference>
<dbReference type="AlphaFoldDB" id="A0A2H0V4S5"/>
<dbReference type="InterPro" id="IPR042092">
    <property type="entry name" value="PsdUridine_s_RsuA/RluB/E/F_cat"/>
</dbReference>
<evidence type="ECO:0000256" key="1">
    <source>
        <dbReference type="ARBA" id="ARBA00008348"/>
    </source>
</evidence>
<feature type="domain" description="RNA-binding S4" evidence="5">
    <location>
        <begin position="4"/>
        <end position="66"/>
    </location>
</feature>
<dbReference type="Gene3D" id="3.30.70.580">
    <property type="entry name" value="Pseudouridine synthase I, catalytic domain, N-terminal subdomain"/>
    <property type="match status" value="1"/>
</dbReference>
<evidence type="ECO:0000256" key="3">
    <source>
        <dbReference type="PROSITE-ProRule" id="PRU00182"/>
    </source>
</evidence>
<evidence type="ECO:0000313" key="6">
    <source>
        <dbReference type="EMBL" id="PIR94094.1"/>
    </source>
</evidence>
<gene>
    <name evidence="6" type="ORF">COT97_03125</name>
</gene>
<dbReference type="GO" id="GO:0120159">
    <property type="term" value="F:rRNA pseudouridine synthase activity"/>
    <property type="evidence" value="ECO:0007669"/>
    <property type="project" value="UniProtKB-ARBA"/>
</dbReference>
<dbReference type="Gene3D" id="3.30.70.1560">
    <property type="entry name" value="Alpha-L RNA-binding motif"/>
    <property type="match status" value="1"/>
</dbReference>
<comment type="similarity">
    <text evidence="1 4">Belongs to the pseudouridine synthase RsuA family.</text>
</comment>
<dbReference type="InterPro" id="IPR036986">
    <property type="entry name" value="S4_RNA-bd_sf"/>
</dbReference>
<dbReference type="SUPFAM" id="SSF55120">
    <property type="entry name" value="Pseudouridine synthase"/>
    <property type="match status" value="1"/>
</dbReference>
<dbReference type="Pfam" id="PF01479">
    <property type="entry name" value="S4"/>
    <property type="match status" value="1"/>
</dbReference>
<name>A0A2H0V4S5_9BACT</name>
<organism evidence="6 7">
    <name type="scientific">Candidatus Falkowbacteria bacterium CG10_big_fil_rev_8_21_14_0_10_39_11</name>
    <dbReference type="NCBI Taxonomy" id="1974565"/>
    <lineage>
        <taxon>Bacteria</taxon>
        <taxon>Candidatus Falkowiibacteriota</taxon>
    </lineage>
</organism>
<dbReference type="Gene3D" id="3.10.290.10">
    <property type="entry name" value="RNA-binding S4 domain"/>
    <property type="match status" value="1"/>
</dbReference>
<keyword evidence="2 4" id="KW-0413">Isomerase</keyword>
<reference evidence="7" key="1">
    <citation type="submission" date="2017-09" db="EMBL/GenBank/DDBJ databases">
        <title>Depth-based differentiation of microbial function through sediment-hosted aquifers and enrichment of novel symbionts in the deep terrestrial subsurface.</title>
        <authorList>
            <person name="Probst A.J."/>
            <person name="Ladd B."/>
            <person name="Jarett J.K."/>
            <person name="Geller-Mcgrath D.E."/>
            <person name="Sieber C.M.K."/>
            <person name="Emerson J.B."/>
            <person name="Anantharaman K."/>
            <person name="Thomas B.C."/>
            <person name="Malmstrom R."/>
            <person name="Stieglmeier M."/>
            <person name="Klingl A."/>
            <person name="Woyke T."/>
            <person name="Ryan C.M."/>
            <person name="Banfield J.F."/>
        </authorList>
    </citation>
    <scope>NUCLEOTIDE SEQUENCE [LARGE SCALE GENOMIC DNA]</scope>
</reference>
<protein>
    <recommendedName>
        <fullName evidence="4">Pseudouridine synthase</fullName>
        <ecNumber evidence="4">5.4.99.-</ecNumber>
    </recommendedName>
</protein>
<dbReference type="InterPro" id="IPR020094">
    <property type="entry name" value="TruA/RsuA/RluB/E/F_N"/>
</dbReference>
<dbReference type="FunFam" id="3.10.290.10:FF:000003">
    <property type="entry name" value="Pseudouridine synthase"/>
    <property type="match status" value="1"/>
</dbReference>
<dbReference type="CDD" id="cd00165">
    <property type="entry name" value="S4"/>
    <property type="match status" value="1"/>
</dbReference>
<dbReference type="InterPro" id="IPR018496">
    <property type="entry name" value="PsdUridine_synth_RsuA/RluB_CS"/>
</dbReference>
<proteinExistence type="inferred from homology"/>
<comment type="caution">
    <text evidence="6">The sequence shown here is derived from an EMBL/GenBank/DDBJ whole genome shotgun (WGS) entry which is preliminary data.</text>
</comment>
<dbReference type="GO" id="GO:0000455">
    <property type="term" value="P:enzyme-directed rRNA pseudouridine synthesis"/>
    <property type="evidence" value="ECO:0007669"/>
    <property type="project" value="UniProtKB-ARBA"/>
</dbReference>
<sequence length="228" mass="25901">MADIRLNKYIAESGIASRRGAERFILAGKVKINGQVVSDLSTQVNSGDKVQVDGKLIKPIETKVYFMLNKPVGYVSTSKVSRETGESVLKLIDYPDRLYPVGRLDRESSGLIILTNDGDLALKLTHPRYEKEKEYEVTVNKKISQYLINGFKFGVKLTEGQTQPAKFRKLGDKKFIVILKEGKNRQIRRVCQEFDIEVIKLHRTRVGKLKLGDLKSGKYKQVQIEDIK</sequence>
<evidence type="ECO:0000259" key="5">
    <source>
        <dbReference type="SMART" id="SM00363"/>
    </source>
</evidence>
<accession>A0A2H0V4S5</accession>
<dbReference type="SUPFAM" id="SSF55174">
    <property type="entry name" value="Alpha-L RNA-binding motif"/>
    <property type="match status" value="1"/>
</dbReference>
<dbReference type="PROSITE" id="PS50889">
    <property type="entry name" value="S4"/>
    <property type="match status" value="1"/>
</dbReference>
<dbReference type="InterPro" id="IPR050343">
    <property type="entry name" value="RsuA_PseudoU_synthase"/>
</dbReference>
<evidence type="ECO:0000256" key="2">
    <source>
        <dbReference type="ARBA" id="ARBA00023235"/>
    </source>
</evidence>
<evidence type="ECO:0000313" key="7">
    <source>
        <dbReference type="Proteomes" id="UP000229901"/>
    </source>
</evidence>
<evidence type="ECO:0000256" key="4">
    <source>
        <dbReference type="RuleBase" id="RU003887"/>
    </source>
</evidence>
<dbReference type="Proteomes" id="UP000229901">
    <property type="component" value="Unassembled WGS sequence"/>
</dbReference>
<dbReference type="SMART" id="SM00363">
    <property type="entry name" value="S4"/>
    <property type="match status" value="1"/>
</dbReference>